<dbReference type="InterPro" id="IPR007728">
    <property type="entry name" value="Pre-SET_dom"/>
</dbReference>
<dbReference type="PROSITE" id="PS50867">
    <property type="entry name" value="PRE_SET"/>
    <property type="match status" value="1"/>
</dbReference>
<dbReference type="AlphaFoldDB" id="A0A9W8NST4"/>
<evidence type="ECO:0000259" key="7">
    <source>
        <dbReference type="PROSITE" id="PS50867"/>
    </source>
</evidence>
<protein>
    <recommendedName>
        <fullName evidence="7">Pre-SET domain-containing protein</fullName>
    </recommendedName>
</protein>
<evidence type="ECO:0000256" key="1">
    <source>
        <dbReference type="ARBA" id="ARBA00004286"/>
    </source>
</evidence>
<evidence type="ECO:0000313" key="8">
    <source>
        <dbReference type="EMBL" id="KAJ3740120.1"/>
    </source>
</evidence>
<gene>
    <name evidence="8" type="ORF">DFH05DRAFT_1582709</name>
</gene>
<dbReference type="EMBL" id="JANVFU010000015">
    <property type="protein sequence ID" value="KAJ3740120.1"/>
    <property type="molecule type" value="Genomic_DNA"/>
</dbReference>
<reference evidence="8 9" key="1">
    <citation type="journal article" date="2023" name="Proc. Natl. Acad. Sci. U.S.A.">
        <title>A global phylogenomic analysis of the shiitake genus Lentinula.</title>
        <authorList>
            <person name="Sierra-Patev S."/>
            <person name="Min B."/>
            <person name="Naranjo-Ortiz M."/>
            <person name="Looney B."/>
            <person name="Konkel Z."/>
            <person name="Slot J.C."/>
            <person name="Sakamoto Y."/>
            <person name="Steenwyk J.L."/>
            <person name="Rokas A."/>
            <person name="Carro J."/>
            <person name="Camarero S."/>
            <person name="Ferreira P."/>
            <person name="Molpeceres G."/>
            <person name="Ruiz-Duenas F.J."/>
            <person name="Serrano A."/>
            <person name="Henrissat B."/>
            <person name="Drula E."/>
            <person name="Hughes K.W."/>
            <person name="Mata J.L."/>
            <person name="Ishikawa N.K."/>
            <person name="Vargas-Isla R."/>
            <person name="Ushijima S."/>
            <person name="Smith C.A."/>
            <person name="Donoghue J."/>
            <person name="Ahrendt S."/>
            <person name="Andreopoulos W."/>
            <person name="He G."/>
            <person name="LaButti K."/>
            <person name="Lipzen A."/>
            <person name="Ng V."/>
            <person name="Riley R."/>
            <person name="Sandor L."/>
            <person name="Barry K."/>
            <person name="Martinez A.T."/>
            <person name="Xiao Y."/>
            <person name="Gibbons J.G."/>
            <person name="Terashima K."/>
            <person name="Grigoriev I.V."/>
            <person name="Hibbett D."/>
        </authorList>
    </citation>
    <scope>NUCLEOTIDE SEQUENCE [LARGE SCALE GENOMIC DNA]</scope>
    <source>
        <strain evidence="8 9">TFB7810</strain>
    </source>
</reference>
<sequence>MHDHINSYNPQMCSYPQMKLVYSAMIQENTSRDEPLAPPIIIVQDDSSSDPDSTDSSTATTPPWEFYYTNEMLLGRSVPPPSRINLTGCDCLGGQCHLNKSQCTCYLKQESFTAGYGVTGFMYHSNANANDNQTLKSDGLPVFECNSLCACGEQCTNRVVSRGRIYSGELLGHEESEERALKYDEFREGNDDDINDNDVDEVANGVGSVDNESDPANMTVASDVENKYRLNRWI</sequence>
<dbReference type="Pfam" id="PF05033">
    <property type="entry name" value="Pre-SET"/>
    <property type="match status" value="1"/>
</dbReference>
<name>A0A9W8NST4_9AGAR</name>
<dbReference type="SUPFAM" id="SSF82199">
    <property type="entry name" value="SET domain"/>
    <property type="match status" value="1"/>
</dbReference>
<dbReference type="Gene3D" id="2.170.270.10">
    <property type="entry name" value="SET domain"/>
    <property type="match status" value="1"/>
</dbReference>
<feature type="region of interest" description="Disordered" evidence="6">
    <location>
        <begin position="42"/>
        <end position="62"/>
    </location>
</feature>
<dbReference type="GO" id="GO:0008270">
    <property type="term" value="F:zinc ion binding"/>
    <property type="evidence" value="ECO:0007669"/>
    <property type="project" value="InterPro"/>
</dbReference>
<evidence type="ECO:0000313" key="9">
    <source>
        <dbReference type="Proteomes" id="UP001142393"/>
    </source>
</evidence>
<keyword evidence="3" id="KW-0489">Methyltransferase</keyword>
<keyword evidence="5" id="KW-0949">S-adenosyl-L-methionine</keyword>
<feature type="domain" description="Pre-SET" evidence="7">
    <location>
        <begin position="87"/>
        <end position="163"/>
    </location>
</feature>
<comment type="subcellular location">
    <subcellularLocation>
        <location evidence="1">Chromosome</location>
    </subcellularLocation>
</comment>
<dbReference type="GO" id="GO:0005694">
    <property type="term" value="C:chromosome"/>
    <property type="evidence" value="ECO:0007669"/>
    <property type="project" value="UniProtKB-SubCell"/>
</dbReference>
<dbReference type="PANTHER" id="PTHR46223">
    <property type="entry name" value="HISTONE-LYSINE N-METHYLTRANSFERASE SUV39H"/>
    <property type="match status" value="1"/>
</dbReference>
<dbReference type="GO" id="GO:0005634">
    <property type="term" value="C:nucleus"/>
    <property type="evidence" value="ECO:0007669"/>
    <property type="project" value="InterPro"/>
</dbReference>
<dbReference type="InterPro" id="IPR046341">
    <property type="entry name" value="SET_dom_sf"/>
</dbReference>
<evidence type="ECO:0000256" key="6">
    <source>
        <dbReference type="SAM" id="MobiDB-lite"/>
    </source>
</evidence>
<dbReference type="GO" id="GO:0042054">
    <property type="term" value="F:histone methyltransferase activity"/>
    <property type="evidence" value="ECO:0007669"/>
    <property type="project" value="InterPro"/>
</dbReference>
<evidence type="ECO:0000256" key="5">
    <source>
        <dbReference type="ARBA" id="ARBA00022691"/>
    </source>
</evidence>
<dbReference type="SMART" id="SM00468">
    <property type="entry name" value="PreSET"/>
    <property type="match status" value="1"/>
</dbReference>
<evidence type="ECO:0000256" key="3">
    <source>
        <dbReference type="ARBA" id="ARBA00022603"/>
    </source>
</evidence>
<dbReference type="PANTHER" id="PTHR46223:SF3">
    <property type="entry name" value="HISTONE-LYSINE N-METHYLTRANSFERASE SET-23"/>
    <property type="match status" value="1"/>
</dbReference>
<comment type="caution">
    <text evidence="8">The sequence shown here is derived from an EMBL/GenBank/DDBJ whole genome shotgun (WGS) entry which is preliminary data.</text>
</comment>
<dbReference type="InterPro" id="IPR050973">
    <property type="entry name" value="H3K9_Histone-Lys_N-MTase"/>
</dbReference>
<keyword evidence="2" id="KW-0158">Chromosome</keyword>
<keyword evidence="4" id="KW-0808">Transferase</keyword>
<evidence type="ECO:0000256" key="4">
    <source>
        <dbReference type="ARBA" id="ARBA00022679"/>
    </source>
</evidence>
<dbReference type="Proteomes" id="UP001142393">
    <property type="component" value="Unassembled WGS sequence"/>
</dbReference>
<organism evidence="8 9">
    <name type="scientific">Lentinula detonsa</name>
    <dbReference type="NCBI Taxonomy" id="2804962"/>
    <lineage>
        <taxon>Eukaryota</taxon>
        <taxon>Fungi</taxon>
        <taxon>Dikarya</taxon>
        <taxon>Basidiomycota</taxon>
        <taxon>Agaricomycotina</taxon>
        <taxon>Agaricomycetes</taxon>
        <taxon>Agaricomycetidae</taxon>
        <taxon>Agaricales</taxon>
        <taxon>Marasmiineae</taxon>
        <taxon>Omphalotaceae</taxon>
        <taxon>Lentinula</taxon>
    </lineage>
</organism>
<accession>A0A9W8NST4</accession>
<dbReference type="GO" id="GO:0032259">
    <property type="term" value="P:methylation"/>
    <property type="evidence" value="ECO:0007669"/>
    <property type="project" value="UniProtKB-KW"/>
</dbReference>
<evidence type="ECO:0000256" key="2">
    <source>
        <dbReference type="ARBA" id="ARBA00022454"/>
    </source>
</evidence>
<proteinExistence type="predicted"/>
<keyword evidence="9" id="KW-1185">Reference proteome</keyword>